<evidence type="ECO:0000313" key="3">
    <source>
        <dbReference type="Proteomes" id="UP000321570"/>
    </source>
</evidence>
<sequence length="55" mass="6290">METRITMLRSVKVRGSATVINSGKNWQNSPLISVIFLCIHYLIRLILYSSTQISH</sequence>
<keyword evidence="1" id="KW-0812">Transmembrane</keyword>
<name>A0A564Z8X4_HYMDI</name>
<dbReference type="Proteomes" id="UP000321570">
    <property type="component" value="Unassembled WGS sequence"/>
</dbReference>
<dbReference type="EMBL" id="CABIJS010000697">
    <property type="protein sequence ID" value="VUZ55961.1"/>
    <property type="molecule type" value="Genomic_DNA"/>
</dbReference>
<dbReference type="AlphaFoldDB" id="A0A564Z8X4"/>
<evidence type="ECO:0000313" key="2">
    <source>
        <dbReference type="EMBL" id="VUZ55961.1"/>
    </source>
</evidence>
<protein>
    <submittedName>
        <fullName evidence="2">Uncharacterized protein</fullName>
    </submittedName>
</protein>
<keyword evidence="1" id="KW-0472">Membrane</keyword>
<gene>
    <name evidence="2" type="ORF">WMSIL1_LOCUS13764</name>
</gene>
<evidence type="ECO:0000256" key="1">
    <source>
        <dbReference type="SAM" id="Phobius"/>
    </source>
</evidence>
<proteinExistence type="predicted"/>
<keyword evidence="1" id="KW-1133">Transmembrane helix</keyword>
<organism evidence="2 3">
    <name type="scientific">Hymenolepis diminuta</name>
    <name type="common">Rat tapeworm</name>
    <dbReference type="NCBI Taxonomy" id="6216"/>
    <lineage>
        <taxon>Eukaryota</taxon>
        <taxon>Metazoa</taxon>
        <taxon>Spiralia</taxon>
        <taxon>Lophotrochozoa</taxon>
        <taxon>Platyhelminthes</taxon>
        <taxon>Cestoda</taxon>
        <taxon>Eucestoda</taxon>
        <taxon>Cyclophyllidea</taxon>
        <taxon>Hymenolepididae</taxon>
        <taxon>Hymenolepis</taxon>
    </lineage>
</organism>
<reference evidence="2 3" key="1">
    <citation type="submission" date="2019-07" db="EMBL/GenBank/DDBJ databases">
        <authorList>
            <person name="Jastrzebski P J."/>
            <person name="Paukszto L."/>
            <person name="Jastrzebski P J."/>
        </authorList>
    </citation>
    <scope>NUCLEOTIDE SEQUENCE [LARGE SCALE GENOMIC DNA]</scope>
    <source>
        <strain evidence="2 3">WMS-il1</strain>
    </source>
</reference>
<accession>A0A564Z8X4</accession>
<feature type="transmembrane region" description="Helical" evidence="1">
    <location>
        <begin position="31"/>
        <end position="49"/>
    </location>
</feature>
<keyword evidence="3" id="KW-1185">Reference proteome</keyword>